<evidence type="ECO:0000256" key="1">
    <source>
        <dbReference type="ARBA" id="ARBA00005395"/>
    </source>
</evidence>
<evidence type="ECO:0000313" key="7">
    <source>
        <dbReference type="EMBL" id="HIU51822.1"/>
    </source>
</evidence>
<evidence type="ECO:0000313" key="8">
    <source>
        <dbReference type="Proteomes" id="UP000824093"/>
    </source>
</evidence>
<dbReference type="Pfam" id="PF00583">
    <property type="entry name" value="Acetyltransf_1"/>
    <property type="match status" value="1"/>
</dbReference>
<proteinExistence type="inferred from homology"/>
<comment type="catalytic activity">
    <reaction evidence="5">
        <text>N-terminal L-alanyl-[ribosomal protein bS18] + acetyl-CoA = N-terminal N(alpha)-acetyl-L-alanyl-[ribosomal protein bS18] + CoA + H(+)</text>
        <dbReference type="Rhea" id="RHEA:43756"/>
        <dbReference type="Rhea" id="RHEA-COMP:10676"/>
        <dbReference type="Rhea" id="RHEA-COMP:10677"/>
        <dbReference type="ChEBI" id="CHEBI:15378"/>
        <dbReference type="ChEBI" id="CHEBI:57287"/>
        <dbReference type="ChEBI" id="CHEBI:57288"/>
        <dbReference type="ChEBI" id="CHEBI:64718"/>
        <dbReference type="ChEBI" id="CHEBI:83683"/>
        <dbReference type="EC" id="2.3.1.266"/>
    </reaction>
</comment>
<keyword evidence="3" id="KW-0808">Transferase</keyword>
<dbReference type="InterPro" id="IPR000182">
    <property type="entry name" value="GNAT_dom"/>
</dbReference>
<evidence type="ECO:0000256" key="2">
    <source>
        <dbReference type="ARBA" id="ARBA00022490"/>
    </source>
</evidence>
<sequence>MSLEIYPMELSDFQKIEPILYEKFDDFWTPNIFKGELENQNSYYFVAKNDDFIVGFAGISLCFDEATVTNIVIHKENRNLGIGSQLLEKLIQIAKQKNCTSITLEVNEKNIAAIQLYKKFHFETVGLRKQYYNHTDNAIIMTKILPKQ</sequence>
<comment type="similarity">
    <text evidence="1 5">Belongs to the acetyltransferase family. RimI subfamily.</text>
</comment>
<evidence type="ECO:0000256" key="4">
    <source>
        <dbReference type="ARBA" id="ARBA00023315"/>
    </source>
</evidence>
<dbReference type="GO" id="GO:0008999">
    <property type="term" value="F:protein-N-terminal-alanine acetyltransferase activity"/>
    <property type="evidence" value="ECO:0007669"/>
    <property type="project" value="UniProtKB-EC"/>
</dbReference>
<evidence type="ECO:0000256" key="5">
    <source>
        <dbReference type="RuleBase" id="RU363094"/>
    </source>
</evidence>
<dbReference type="PANTHER" id="PTHR43420:SF44">
    <property type="entry name" value="ACETYLTRANSFERASE YPEA"/>
    <property type="match status" value="1"/>
</dbReference>
<evidence type="ECO:0000259" key="6">
    <source>
        <dbReference type="PROSITE" id="PS51186"/>
    </source>
</evidence>
<comment type="function">
    <text evidence="5">Acetylates the N-terminal alanine of ribosomal protein bS18.</text>
</comment>
<dbReference type="InterPro" id="IPR006464">
    <property type="entry name" value="AcTrfase_RimI/Ard1"/>
</dbReference>
<reference evidence="7" key="1">
    <citation type="submission" date="2020-10" db="EMBL/GenBank/DDBJ databases">
        <authorList>
            <person name="Gilroy R."/>
        </authorList>
    </citation>
    <scope>NUCLEOTIDE SEQUENCE</scope>
    <source>
        <strain evidence="7">CHK195-15760</strain>
    </source>
</reference>
<dbReference type="EC" id="2.3.1.266" evidence="5"/>
<dbReference type="GO" id="GO:0005840">
    <property type="term" value="C:ribosome"/>
    <property type="evidence" value="ECO:0007669"/>
    <property type="project" value="UniProtKB-KW"/>
</dbReference>
<dbReference type="NCBIfam" id="TIGR01575">
    <property type="entry name" value="rimI"/>
    <property type="match status" value="1"/>
</dbReference>
<name>A0A9D1M1C3_9FIRM</name>
<dbReference type="Proteomes" id="UP000824093">
    <property type="component" value="Unassembled WGS sequence"/>
</dbReference>
<dbReference type="SUPFAM" id="SSF55729">
    <property type="entry name" value="Acyl-CoA N-acyltransferases (Nat)"/>
    <property type="match status" value="1"/>
</dbReference>
<accession>A0A9D1M1C3</accession>
<evidence type="ECO:0000256" key="3">
    <source>
        <dbReference type="ARBA" id="ARBA00022679"/>
    </source>
</evidence>
<comment type="caution">
    <text evidence="7">The sequence shown here is derived from an EMBL/GenBank/DDBJ whole genome shotgun (WGS) entry which is preliminary data.</text>
</comment>
<organism evidence="7 8">
    <name type="scientific">Candidatus Merdicola faecigallinarum</name>
    <dbReference type="NCBI Taxonomy" id="2840862"/>
    <lineage>
        <taxon>Bacteria</taxon>
        <taxon>Bacillati</taxon>
        <taxon>Bacillota</taxon>
        <taxon>Clostridia</taxon>
        <taxon>Candidatus Merdicola</taxon>
    </lineage>
</organism>
<dbReference type="Gene3D" id="3.40.630.30">
    <property type="match status" value="1"/>
</dbReference>
<dbReference type="PANTHER" id="PTHR43420">
    <property type="entry name" value="ACETYLTRANSFERASE"/>
    <property type="match status" value="1"/>
</dbReference>
<dbReference type="CDD" id="cd04301">
    <property type="entry name" value="NAT_SF"/>
    <property type="match status" value="1"/>
</dbReference>
<protein>
    <recommendedName>
        <fullName evidence="5">[Ribosomal protein bS18]-alanine N-acetyltransferase</fullName>
        <ecNumber evidence="5">2.3.1.266</ecNumber>
    </recommendedName>
</protein>
<feature type="domain" description="N-acetyltransferase" evidence="6">
    <location>
        <begin position="3"/>
        <end position="146"/>
    </location>
</feature>
<dbReference type="AlphaFoldDB" id="A0A9D1M1C3"/>
<keyword evidence="7" id="KW-0687">Ribonucleoprotein</keyword>
<dbReference type="InterPro" id="IPR050680">
    <property type="entry name" value="YpeA/RimI_acetyltransf"/>
</dbReference>
<dbReference type="InterPro" id="IPR016181">
    <property type="entry name" value="Acyl_CoA_acyltransferase"/>
</dbReference>
<dbReference type="GO" id="GO:0005737">
    <property type="term" value="C:cytoplasm"/>
    <property type="evidence" value="ECO:0007669"/>
    <property type="project" value="UniProtKB-SubCell"/>
</dbReference>
<keyword evidence="4" id="KW-0012">Acyltransferase</keyword>
<keyword evidence="2 5" id="KW-0963">Cytoplasm</keyword>
<comment type="subcellular location">
    <subcellularLocation>
        <location evidence="5">Cytoplasm</location>
    </subcellularLocation>
</comment>
<reference evidence="7" key="2">
    <citation type="journal article" date="2021" name="PeerJ">
        <title>Extensive microbial diversity within the chicken gut microbiome revealed by metagenomics and culture.</title>
        <authorList>
            <person name="Gilroy R."/>
            <person name="Ravi A."/>
            <person name="Getino M."/>
            <person name="Pursley I."/>
            <person name="Horton D.L."/>
            <person name="Alikhan N.F."/>
            <person name="Baker D."/>
            <person name="Gharbi K."/>
            <person name="Hall N."/>
            <person name="Watson M."/>
            <person name="Adriaenssens E.M."/>
            <person name="Foster-Nyarko E."/>
            <person name="Jarju S."/>
            <person name="Secka A."/>
            <person name="Antonio M."/>
            <person name="Oren A."/>
            <person name="Chaudhuri R.R."/>
            <person name="La Ragione R."/>
            <person name="Hildebrand F."/>
            <person name="Pallen M.J."/>
        </authorList>
    </citation>
    <scope>NUCLEOTIDE SEQUENCE</scope>
    <source>
        <strain evidence="7">CHK195-15760</strain>
    </source>
</reference>
<dbReference type="PROSITE" id="PS51186">
    <property type="entry name" value="GNAT"/>
    <property type="match status" value="1"/>
</dbReference>
<dbReference type="EMBL" id="DVNH01000027">
    <property type="protein sequence ID" value="HIU51822.1"/>
    <property type="molecule type" value="Genomic_DNA"/>
</dbReference>
<gene>
    <name evidence="7" type="primary">rimI</name>
    <name evidence="7" type="ORF">IAB70_04270</name>
</gene>
<keyword evidence="7" id="KW-0689">Ribosomal protein</keyword>